<evidence type="ECO:0000313" key="2">
    <source>
        <dbReference type="EMBL" id="MCY1723298.1"/>
    </source>
</evidence>
<dbReference type="AlphaFoldDB" id="A0A9X3J898"/>
<dbReference type="PROSITE" id="PS51257">
    <property type="entry name" value="PROKAR_LIPOPROTEIN"/>
    <property type="match status" value="1"/>
</dbReference>
<dbReference type="EMBL" id="JAPOHD010000068">
    <property type="protein sequence ID" value="MCY1723298.1"/>
    <property type="molecule type" value="Genomic_DNA"/>
</dbReference>
<dbReference type="Pfam" id="PF14321">
    <property type="entry name" value="DUF4382"/>
    <property type="match status" value="1"/>
</dbReference>
<dbReference type="InterPro" id="IPR025491">
    <property type="entry name" value="DUF4382"/>
</dbReference>
<keyword evidence="3" id="KW-1185">Reference proteome</keyword>
<dbReference type="RefSeq" id="WP_343335624.1">
    <property type="nucleotide sequence ID" value="NZ_JAPOHD010000068.1"/>
</dbReference>
<organism evidence="2 3">
    <name type="scientific">Draconibacterium aestuarii</name>
    <dbReference type="NCBI Taxonomy" id="2998507"/>
    <lineage>
        <taxon>Bacteria</taxon>
        <taxon>Pseudomonadati</taxon>
        <taxon>Bacteroidota</taxon>
        <taxon>Bacteroidia</taxon>
        <taxon>Marinilabiliales</taxon>
        <taxon>Prolixibacteraceae</taxon>
        <taxon>Draconibacterium</taxon>
    </lineage>
</organism>
<accession>A0A9X3J898</accession>
<protein>
    <submittedName>
        <fullName evidence="2">DUF4382 domain-containing protein</fullName>
    </submittedName>
</protein>
<dbReference type="Proteomes" id="UP001145087">
    <property type="component" value="Unassembled WGS sequence"/>
</dbReference>
<gene>
    <name evidence="2" type="ORF">OU798_23310</name>
</gene>
<evidence type="ECO:0000313" key="3">
    <source>
        <dbReference type="Proteomes" id="UP001145087"/>
    </source>
</evidence>
<dbReference type="GO" id="GO:0030246">
    <property type="term" value="F:carbohydrate binding"/>
    <property type="evidence" value="ECO:0007669"/>
    <property type="project" value="InterPro"/>
</dbReference>
<reference evidence="2" key="1">
    <citation type="submission" date="2022-11" db="EMBL/GenBank/DDBJ databases">
        <title>Marilongibacter aestuarii gen. nov., sp. nov., isolated from tidal flat sediment.</title>
        <authorList>
            <person name="Jiayan W."/>
        </authorList>
    </citation>
    <scope>NUCLEOTIDE SEQUENCE</scope>
    <source>
        <strain evidence="2">Z1-6</strain>
    </source>
</reference>
<proteinExistence type="predicted"/>
<name>A0A9X3J898_9BACT</name>
<dbReference type="InterPro" id="IPR013784">
    <property type="entry name" value="Carb-bd-like_fold"/>
</dbReference>
<sequence>MKKILFVLSMAGIVFTACNNEKTDVEGDGRLVVRLTDAPADYEEVLIDLQELWVNVADDSTGWTELPLEVNGQIDLLELANGGDTLLFNDNFPSEKISQMRMILGENNEIKVGGEYYDLKTPSAQQSGLKFQVNATIDPGVDYEMWIDFDAARSIVETGNGKYILKPVIKVFTEVSSGSIKGVVSPVDARPLIQAISAANDTTSTLADTITGEFLIRGLEAGAYKVDFVPVSSYLEEELLDVDVTVGMVTDVDTVFFTGSN</sequence>
<dbReference type="SUPFAM" id="SSF49452">
    <property type="entry name" value="Starch-binding domain-like"/>
    <property type="match status" value="1"/>
</dbReference>
<feature type="domain" description="DUF4382" evidence="1">
    <location>
        <begin position="29"/>
        <end position="167"/>
    </location>
</feature>
<comment type="caution">
    <text evidence="2">The sequence shown here is derived from an EMBL/GenBank/DDBJ whole genome shotgun (WGS) entry which is preliminary data.</text>
</comment>
<evidence type="ECO:0000259" key="1">
    <source>
        <dbReference type="Pfam" id="PF14321"/>
    </source>
</evidence>